<feature type="region of interest" description="Disordered" evidence="1">
    <location>
        <begin position="1"/>
        <end position="68"/>
    </location>
</feature>
<name>A0ABX0JQU1_9PROT</name>
<keyword evidence="2" id="KW-0472">Membrane</keyword>
<proteinExistence type="predicted"/>
<comment type="caution">
    <text evidence="3">The sequence shown here is derived from an EMBL/GenBank/DDBJ whole genome shotgun (WGS) entry which is preliminary data.</text>
</comment>
<evidence type="ECO:0000256" key="2">
    <source>
        <dbReference type="SAM" id="Phobius"/>
    </source>
</evidence>
<evidence type="ECO:0000313" key="3">
    <source>
        <dbReference type="EMBL" id="NHN84352.1"/>
    </source>
</evidence>
<dbReference type="PANTHER" id="PTHR30188:SF4">
    <property type="entry name" value="PROTEIN TRIGALACTOSYLDIACYLGLYCEROL 1, CHLOROPLASTIC"/>
    <property type="match status" value="1"/>
</dbReference>
<protein>
    <submittedName>
        <fullName evidence="3">ABC transporter permease</fullName>
    </submittedName>
</protein>
<feature type="transmembrane region" description="Helical" evidence="2">
    <location>
        <begin position="218"/>
        <end position="243"/>
    </location>
</feature>
<keyword evidence="2" id="KW-0812">Transmembrane</keyword>
<feature type="transmembrane region" description="Helical" evidence="2">
    <location>
        <begin position="316"/>
        <end position="333"/>
    </location>
</feature>
<feature type="transmembrane region" description="Helical" evidence="2">
    <location>
        <begin position="86"/>
        <end position="105"/>
    </location>
</feature>
<evidence type="ECO:0000313" key="4">
    <source>
        <dbReference type="Proteomes" id="UP000635278"/>
    </source>
</evidence>
<keyword evidence="2" id="KW-1133">Transmembrane helix</keyword>
<evidence type="ECO:0000256" key="1">
    <source>
        <dbReference type="SAM" id="MobiDB-lite"/>
    </source>
</evidence>
<dbReference type="Proteomes" id="UP000635278">
    <property type="component" value="Unassembled WGS sequence"/>
</dbReference>
<feature type="transmembrane region" description="Helical" evidence="2">
    <location>
        <begin position="125"/>
        <end position="156"/>
    </location>
</feature>
<feature type="compositionally biased region" description="Polar residues" evidence="1">
    <location>
        <begin position="1"/>
        <end position="26"/>
    </location>
</feature>
<dbReference type="EMBL" id="WOTB01000006">
    <property type="protein sequence ID" value="NHN84352.1"/>
    <property type="molecule type" value="Genomic_DNA"/>
</dbReference>
<sequence length="335" mass="35426">MTDEPSSGTGQNPHTDGGTQPGTPANSHPHAAAGQGTAHEQTTDRPDDSTPAGQPPEIFHPDDEELPRNPTVGQYIRRFLAATGALVRRQVWFLLIMLGTIWGVLNESVRPGNWRRTVRYEFQMTLSSVTVGGLLSTLVTGTLTGVAVVSQAIYWLGFAGMAKMTGSILVSVIVREIAPVLVGVLMLGRSGMLSLAEIGMLTTGGQIRSLQAGGLDPFLLLVLPRTLAFMVSGFTLGILFSVASLTTGYVISRASGALSSSLLSYYYDVATAMTPTDYILIPLKFVVVGFLVGLGCCVSGLTASGEDTLATMLPRGFSRGMLIVMAVSVLFSLKL</sequence>
<gene>
    <name evidence="3" type="ORF">GOB93_06790</name>
</gene>
<feature type="transmembrane region" description="Helical" evidence="2">
    <location>
        <begin position="279"/>
        <end position="304"/>
    </location>
</feature>
<accession>A0ABX0JQU1</accession>
<dbReference type="Pfam" id="PF02405">
    <property type="entry name" value="MlaE"/>
    <property type="match status" value="1"/>
</dbReference>
<organism evidence="3 4">
    <name type="scientific">Acetobacter musti</name>
    <dbReference type="NCBI Taxonomy" id="864732"/>
    <lineage>
        <taxon>Bacteria</taxon>
        <taxon>Pseudomonadati</taxon>
        <taxon>Pseudomonadota</taxon>
        <taxon>Alphaproteobacteria</taxon>
        <taxon>Acetobacterales</taxon>
        <taxon>Acetobacteraceae</taxon>
        <taxon>Acetobacter</taxon>
    </lineage>
</organism>
<dbReference type="PANTHER" id="PTHR30188">
    <property type="entry name" value="ABC TRANSPORTER PERMEASE PROTEIN-RELATED"/>
    <property type="match status" value="1"/>
</dbReference>
<reference evidence="3 4" key="1">
    <citation type="journal article" date="2020" name="Int. J. Syst. Evol. Microbiol.">
        <title>Novel acetic acid bacteria from cider fermentations: Acetobacter conturbans sp. nov. and Acetobacter fallax sp. nov.</title>
        <authorList>
            <person name="Sombolestani A.S."/>
            <person name="Cleenwerck I."/>
            <person name="Cnockaert M."/>
            <person name="Borremans W."/>
            <person name="Wieme A.D."/>
            <person name="De Vuyst L."/>
            <person name="Vandamme P."/>
        </authorList>
    </citation>
    <scope>NUCLEOTIDE SEQUENCE [LARGE SCALE GENOMIC DNA]</scope>
    <source>
        <strain evidence="3 4">LMG 30640</strain>
    </source>
</reference>
<keyword evidence="4" id="KW-1185">Reference proteome</keyword>
<dbReference type="InterPro" id="IPR030802">
    <property type="entry name" value="Permease_MalE"/>
</dbReference>